<proteinExistence type="predicted"/>
<dbReference type="KEGG" id="der:6549883"/>
<keyword evidence="1" id="KW-0479">Metal-binding</keyword>
<dbReference type="InterPro" id="IPR013087">
    <property type="entry name" value="Znf_C2H2_type"/>
</dbReference>
<reference evidence="4 5" key="1">
    <citation type="journal article" date="2007" name="Nature">
        <title>Evolution of genes and genomes on the Drosophila phylogeny.</title>
        <authorList>
            <consortium name="Drosophila 12 Genomes Consortium"/>
            <person name="Clark A.G."/>
            <person name="Eisen M.B."/>
            <person name="Smith D.R."/>
            <person name="Bergman C.M."/>
            <person name="Oliver B."/>
            <person name="Markow T.A."/>
            <person name="Kaufman T.C."/>
            <person name="Kellis M."/>
            <person name="Gelbart W."/>
            <person name="Iyer V.N."/>
            <person name="Pollard D.A."/>
            <person name="Sackton T.B."/>
            <person name="Larracuente A.M."/>
            <person name="Singh N.D."/>
            <person name="Abad J.P."/>
            <person name="Abt D.N."/>
            <person name="Adryan B."/>
            <person name="Aguade M."/>
            <person name="Akashi H."/>
            <person name="Anderson W.W."/>
            <person name="Aquadro C.F."/>
            <person name="Ardell D.H."/>
            <person name="Arguello R."/>
            <person name="Artieri C.G."/>
            <person name="Barbash D.A."/>
            <person name="Barker D."/>
            <person name="Barsanti P."/>
            <person name="Batterham P."/>
            <person name="Batzoglou S."/>
            <person name="Begun D."/>
            <person name="Bhutkar A."/>
            <person name="Blanco E."/>
            <person name="Bosak S.A."/>
            <person name="Bradley R.K."/>
            <person name="Brand A.D."/>
            <person name="Brent M.R."/>
            <person name="Brooks A.N."/>
            <person name="Brown R.H."/>
            <person name="Butlin R.K."/>
            <person name="Caggese C."/>
            <person name="Calvi B.R."/>
            <person name="Bernardo de Carvalho A."/>
            <person name="Caspi A."/>
            <person name="Castrezana S."/>
            <person name="Celniker S.E."/>
            <person name="Chang J.L."/>
            <person name="Chapple C."/>
            <person name="Chatterji S."/>
            <person name="Chinwalla A."/>
            <person name="Civetta A."/>
            <person name="Clifton S.W."/>
            <person name="Comeron J.M."/>
            <person name="Costello J.C."/>
            <person name="Coyne J.A."/>
            <person name="Daub J."/>
            <person name="David R.G."/>
            <person name="Delcher A.L."/>
            <person name="Delehaunty K."/>
            <person name="Do C.B."/>
            <person name="Ebling H."/>
            <person name="Edwards K."/>
            <person name="Eickbush T."/>
            <person name="Evans J.D."/>
            <person name="Filipski A."/>
            <person name="Findeiss S."/>
            <person name="Freyhult E."/>
            <person name="Fulton L."/>
            <person name="Fulton R."/>
            <person name="Garcia A.C."/>
            <person name="Gardiner A."/>
            <person name="Garfield D.A."/>
            <person name="Garvin B.E."/>
            <person name="Gibson G."/>
            <person name="Gilbert D."/>
            <person name="Gnerre S."/>
            <person name="Godfrey J."/>
            <person name="Good R."/>
            <person name="Gotea V."/>
            <person name="Gravely B."/>
            <person name="Greenberg A.J."/>
            <person name="Griffiths-Jones S."/>
            <person name="Gross S."/>
            <person name="Guigo R."/>
            <person name="Gustafson E.A."/>
            <person name="Haerty W."/>
            <person name="Hahn M.W."/>
            <person name="Halligan D.L."/>
            <person name="Halpern A.L."/>
            <person name="Halter G.M."/>
            <person name="Han M.V."/>
            <person name="Heger A."/>
            <person name="Hillier L."/>
            <person name="Hinrichs A.S."/>
            <person name="Holmes I."/>
            <person name="Hoskins R.A."/>
            <person name="Hubisz M.J."/>
            <person name="Hultmark D."/>
            <person name="Huntley M.A."/>
            <person name="Jaffe D.B."/>
            <person name="Jagadeeshan S."/>
            <person name="Jeck W.R."/>
            <person name="Johnson J."/>
            <person name="Jones C.D."/>
            <person name="Jordan W.C."/>
            <person name="Karpen G.H."/>
            <person name="Kataoka E."/>
            <person name="Keightley P.D."/>
            <person name="Kheradpour P."/>
            <person name="Kirkness E.F."/>
            <person name="Koerich L.B."/>
            <person name="Kristiansen K."/>
            <person name="Kudrna D."/>
            <person name="Kulathinal R.J."/>
            <person name="Kumar S."/>
            <person name="Kwok R."/>
            <person name="Lander E."/>
            <person name="Langley C.H."/>
            <person name="Lapoint R."/>
            <person name="Lazzaro B.P."/>
            <person name="Lee S.J."/>
            <person name="Levesque L."/>
            <person name="Li R."/>
            <person name="Lin C.F."/>
            <person name="Lin M.F."/>
            <person name="Lindblad-Toh K."/>
            <person name="Llopart A."/>
            <person name="Long M."/>
            <person name="Low L."/>
            <person name="Lozovsky E."/>
            <person name="Lu J."/>
            <person name="Luo M."/>
            <person name="Machado C.A."/>
            <person name="Makalowski W."/>
            <person name="Marzo M."/>
            <person name="Matsuda M."/>
            <person name="Matzkin L."/>
            <person name="McAllister B."/>
            <person name="McBride C.S."/>
            <person name="McKernan B."/>
            <person name="McKernan K."/>
            <person name="Mendez-Lago M."/>
            <person name="Minx P."/>
            <person name="Mollenhauer M.U."/>
            <person name="Montooth K."/>
            <person name="Mount S.M."/>
            <person name="Mu X."/>
            <person name="Myers E."/>
            <person name="Negre B."/>
            <person name="Newfeld S."/>
            <person name="Nielsen R."/>
            <person name="Noor M.A."/>
            <person name="O'Grady P."/>
            <person name="Pachter L."/>
            <person name="Papaceit M."/>
            <person name="Parisi M.J."/>
            <person name="Parisi M."/>
            <person name="Parts L."/>
            <person name="Pedersen J.S."/>
            <person name="Pesole G."/>
            <person name="Phillippy A.M."/>
            <person name="Ponting C.P."/>
            <person name="Pop M."/>
            <person name="Porcelli D."/>
            <person name="Powell J.R."/>
            <person name="Prohaska S."/>
            <person name="Pruitt K."/>
            <person name="Puig M."/>
            <person name="Quesneville H."/>
            <person name="Ram K.R."/>
            <person name="Rand D."/>
            <person name="Rasmussen M.D."/>
            <person name="Reed L.K."/>
            <person name="Reenan R."/>
            <person name="Reily A."/>
            <person name="Remington K.A."/>
            <person name="Rieger T.T."/>
            <person name="Ritchie M.G."/>
            <person name="Robin C."/>
            <person name="Rogers Y.H."/>
            <person name="Rohde C."/>
            <person name="Rozas J."/>
            <person name="Rubenfield M.J."/>
            <person name="Ruiz A."/>
            <person name="Russo S."/>
            <person name="Salzberg S.L."/>
            <person name="Sanchez-Gracia A."/>
            <person name="Saranga D.J."/>
            <person name="Sato H."/>
            <person name="Schaeffer S.W."/>
            <person name="Schatz M.C."/>
            <person name="Schlenke T."/>
            <person name="Schwartz R."/>
            <person name="Segarra C."/>
            <person name="Singh R.S."/>
            <person name="Sirot L."/>
            <person name="Sirota M."/>
            <person name="Sisneros N.B."/>
            <person name="Smith C.D."/>
            <person name="Smith T.F."/>
            <person name="Spieth J."/>
            <person name="Stage D.E."/>
            <person name="Stark A."/>
            <person name="Stephan W."/>
            <person name="Strausberg R.L."/>
            <person name="Strempel S."/>
            <person name="Sturgill D."/>
            <person name="Sutton G."/>
            <person name="Sutton G.G."/>
            <person name="Tao W."/>
            <person name="Teichmann S."/>
            <person name="Tobari Y.N."/>
            <person name="Tomimura Y."/>
            <person name="Tsolas J.M."/>
            <person name="Valente V.L."/>
            <person name="Venter E."/>
            <person name="Venter J.C."/>
            <person name="Vicario S."/>
            <person name="Vieira F.G."/>
            <person name="Vilella A.J."/>
            <person name="Villasante A."/>
            <person name="Walenz B."/>
            <person name="Wang J."/>
            <person name="Wasserman M."/>
            <person name="Watts T."/>
            <person name="Wilson D."/>
            <person name="Wilson R.K."/>
            <person name="Wing R.A."/>
            <person name="Wolfner M.F."/>
            <person name="Wong A."/>
            <person name="Wong G.K."/>
            <person name="Wu C.I."/>
            <person name="Wu G."/>
            <person name="Yamamoto D."/>
            <person name="Yang H.P."/>
            <person name="Yang S.P."/>
            <person name="Yorke J.A."/>
            <person name="Yoshida K."/>
            <person name="Zdobnov E."/>
            <person name="Zhang P."/>
            <person name="Zhang Y."/>
            <person name="Zimin A.V."/>
            <person name="Baldwin J."/>
            <person name="Abdouelleil A."/>
            <person name="Abdulkadir J."/>
            <person name="Abebe A."/>
            <person name="Abera B."/>
            <person name="Abreu J."/>
            <person name="Acer S.C."/>
            <person name="Aftuck L."/>
            <person name="Alexander A."/>
            <person name="An P."/>
            <person name="Anderson E."/>
            <person name="Anderson S."/>
            <person name="Arachi H."/>
            <person name="Azer M."/>
            <person name="Bachantsang P."/>
            <person name="Barry A."/>
            <person name="Bayul T."/>
            <person name="Berlin A."/>
            <person name="Bessette D."/>
            <person name="Bloom T."/>
            <person name="Blye J."/>
            <person name="Boguslavskiy L."/>
            <person name="Bonnet C."/>
            <person name="Boukhgalter B."/>
            <person name="Bourzgui I."/>
            <person name="Brown A."/>
            <person name="Cahill P."/>
            <person name="Channer S."/>
            <person name="Cheshatsang Y."/>
            <person name="Chuda L."/>
            <person name="Citroen M."/>
            <person name="Collymore A."/>
            <person name="Cooke P."/>
            <person name="Costello M."/>
            <person name="D'Aco K."/>
            <person name="Daza R."/>
            <person name="De Haan G."/>
            <person name="DeGray S."/>
            <person name="DeMaso C."/>
            <person name="Dhargay N."/>
            <person name="Dooley K."/>
            <person name="Dooley E."/>
            <person name="Doricent M."/>
            <person name="Dorje P."/>
            <person name="Dorjee K."/>
            <person name="Dupes A."/>
            <person name="Elong R."/>
            <person name="Falk J."/>
            <person name="Farina A."/>
            <person name="Faro S."/>
            <person name="Ferguson D."/>
            <person name="Fisher S."/>
            <person name="Foley C.D."/>
            <person name="Franke A."/>
            <person name="Friedrich D."/>
            <person name="Gadbois L."/>
            <person name="Gearin G."/>
            <person name="Gearin C.R."/>
            <person name="Giannoukos G."/>
            <person name="Goode T."/>
            <person name="Graham J."/>
            <person name="Grandbois E."/>
            <person name="Grewal S."/>
            <person name="Gyaltsen K."/>
            <person name="Hafez N."/>
            <person name="Hagos B."/>
            <person name="Hall J."/>
            <person name="Henson C."/>
            <person name="Hollinger A."/>
            <person name="Honan T."/>
            <person name="Huard M.D."/>
            <person name="Hughes L."/>
            <person name="Hurhula B."/>
            <person name="Husby M.E."/>
            <person name="Kamat A."/>
            <person name="Kanga B."/>
            <person name="Kashin S."/>
            <person name="Khazanovich D."/>
            <person name="Kisner P."/>
            <person name="Lance K."/>
            <person name="Lara M."/>
            <person name="Lee W."/>
            <person name="Lennon N."/>
            <person name="Letendre F."/>
            <person name="LeVine R."/>
            <person name="Lipovsky A."/>
            <person name="Liu X."/>
            <person name="Liu J."/>
            <person name="Liu S."/>
            <person name="Lokyitsang T."/>
            <person name="Lokyitsang Y."/>
            <person name="Lubonja R."/>
            <person name="Lui A."/>
            <person name="MacDonald P."/>
            <person name="Magnisalis V."/>
            <person name="Maru K."/>
            <person name="Matthews C."/>
            <person name="McCusker W."/>
            <person name="McDonough S."/>
            <person name="Mehta T."/>
            <person name="Meldrim J."/>
            <person name="Meneus L."/>
            <person name="Mihai O."/>
            <person name="Mihalev A."/>
            <person name="Mihova T."/>
            <person name="Mittelman R."/>
            <person name="Mlenga V."/>
            <person name="Montmayeur A."/>
            <person name="Mulrain L."/>
            <person name="Navidi A."/>
            <person name="Naylor J."/>
            <person name="Negash T."/>
            <person name="Nguyen T."/>
            <person name="Nguyen N."/>
            <person name="Nicol R."/>
            <person name="Norbu C."/>
            <person name="Norbu N."/>
            <person name="Novod N."/>
            <person name="O'Neill B."/>
            <person name="Osman S."/>
            <person name="Markiewicz E."/>
            <person name="Oyono O.L."/>
            <person name="Patti C."/>
            <person name="Phunkhang P."/>
            <person name="Pierre F."/>
            <person name="Priest M."/>
            <person name="Raghuraman S."/>
            <person name="Rege F."/>
            <person name="Reyes R."/>
            <person name="Rise C."/>
            <person name="Rogov P."/>
            <person name="Ross K."/>
            <person name="Ryan E."/>
            <person name="Settipalli S."/>
            <person name="Shea T."/>
            <person name="Sherpa N."/>
            <person name="Shi L."/>
            <person name="Shih D."/>
            <person name="Sparrow T."/>
            <person name="Spaulding J."/>
            <person name="Stalker J."/>
            <person name="Stange-Thomann N."/>
            <person name="Stavropoulos S."/>
            <person name="Stone C."/>
            <person name="Strader C."/>
            <person name="Tesfaye S."/>
            <person name="Thomson T."/>
            <person name="Thoulutsang Y."/>
            <person name="Thoulutsang D."/>
            <person name="Topham K."/>
            <person name="Topping I."/>
            <person name="Tsamla T."/>
            <person name="Vassiliev H."/>
            <person name="Vo A."/>
            <person name="Wangchuk T."/>
            <person name="Wangdi T."/>
            <person name="Weiand M."/>
            <person name="Wilkinson J."/>
            <person name="Wilson A."/>
            <person name="Yadav S."/>
            <person name="Young G."/>
            <person name="Yu Q."/>
            <person name="Zembek L."/>
            <person name="Zhong D."/>
            <person name="Zimmer A."/>
            <person name="Zwirko Z."/>
            <person name="Jaffe D.B."/>
            <person name="Alvarez P."/>
            <person name="Brockman W."/>
            <person name="Butler J."/>
            <person name="Chin C."/>
            <person name="Gnerre S."/>
            <person name="Grabherr M."/>
            <person name="Kleber M."/>
            <person name="Mauceli E."/>
            <person name="MacCallum I."/>
        </authorList>
    </citation>
    <scope>NUCLEOTIDE SEQUENCE [LARGE SCALE GENOMIC DNA]</scope>
    <source>
        <strain evidence="4 5">TSC#14021-0224.01</strain>
    </source>
</reference>
<evidence type="ECO:0000313" key="5">
    <source>
        <dbReference type="Proteomes" id="UP000008711"/>
    </source>
</evidence>
<evidence type="ECO:0000256" key="2">
    <source>
        <dbReference type="SAM" id="MobiDB-lite"/>
    </source>
</evidence>
<keyword evidence="1" id="KW-0863">Zinc-finger</keyword>
<feature type="region of interest" description="Disordered" evidence="2">
    <location>
        <begin position="22"/>
        <end position="41"/>
    </location>
</feature>
<feature type="compositionally biased region" description="Basic and acidic residues" evidence="2">
    <location>
        <begin position="172"/>
        <end position="190"/>
    </location>
</feature>
<feature type="domain" description="C2H2-type" evidence="3">
    <location>
        <begin position="301"/>
        <end position="333"/>
    </location>
</feature>
<dbReference type="GO" id="GO:0008270">
    <property type="term" value="F:zinc ion binding"/>
    <property type="evidence" value="ECO:0007669"/>
    <property type="project" value="UniProtKB-KW"/>
</dbReference>
<evidence type="ECO:0000313" key="4">
    <source>
        <dbReference type="EMBL" id="EDV47588.2"/>
    </source>
</evidence>
<dbReference type="OrthoDB" id="7862788at2759"/>
<reference evidence="4 5" key="2">
    <citation type="journal article" date="2008" name="Bioinformatics">
        <title>Assembly reconciliation.</title>
        <authorList>
            <person name="Zimin A.V."/>
            <person name="Smith D.R."/>
            <person name="Sutton G."/>
            <person name="Yorke J.A."/>
        </authorList>
    </citation>
    <scope>NUCLEOTIDE SEQUENCE [LARGE SCALE GENOMIC DNA]</scope>
    <source>
        <strain evidence="4 5">TSC#14021-0224.01</strain>
    </source>
</reference>
<dbReference type="AlphaFoldDB" id="B3NYA9"/>
<evidence type="ECO:0000256" key="1">
    <source>
        <dbReference type="PROSITE-ProRule" id="PRU00042"/>
    </source>
</evidence>
<dbReference type="Proteomes" id="UP000008711">
    <property type="component" value="Unassembled WGS sequence"/>
</dbReference>
<dbReference type="PROSITE" id="PS50157">
    <property type="entry name" value="ZINC_FINGER_C2H2_2"/>
    <property type="match status" value="1"/>
</dbReference>
<dbReference type="EMBL" id="CH954180">
    <property type="protein sequence ID" value="EDV47588.2"/>
    <property type="molecule type" value="Genomic_DNA"/>
</dbReference>
<evidence type="ECO:0000259" key="3">
    <source>
        <dbReference type="PROSITE" id="PS50157"/>
    </source>
</evidence>
<keyword evidence="1" id="KW-0862">Zinc</keyword>
<feature type="compositionally biased region" description="Acidic residues" evidence="2">
    <location>
        <begin position="142"/>
        <end position="154"/>
    </location>
</feature>
<feature type="region of interest" description="Disordered" evidence="2">
    <location>
        <begin position="139"/>
        <end position="159"/>
    </location>
</feature>
<dbReference type="HOGENOM" id="CLU_883578_0_0_1"/>
<dbReference type="PROSITE" id="PS00028">
    <property type="entry name" value="ZINC_FINGER_C2H2_1"/>
    <property type="match status" value="1"/>
</dbReference>
<keyword evidence="5" id="KW-1185">Reference proteome</keyword>
<gene>
    <name evidence="4" type="primary">Dere\GG17556</name>
    <name evidence="4" type="synonym">dere_GLEANR_2474</name>
    <name evidence="4" type="synonym">GG17556</name>
    <name evidence="4" type="ORF">Dere_GG17556</name>
</gene>
<feature type="region of interest" description="Disordered" evidence="2">
    <location>
        <begin position="172"/>
        <end position="199"/>
    </location>
</feature>
<accession>B3NYA9</accession>
<sequence>MQSMLSNRYNSKRSTFYERYEAARKRHPSLPEYERPVEPTTSKLSNFSVHRRHRYRQLIHQSREQLENDSWLSSNRLPIVVRHNIELRNNKLLMSRYNAETATHEFSHNGKPRRGRPPTAATAAKLASEFAIQVGGISQNLTDEDESQSESDVESMDKVADKMPDKIADKMADKVADKKTGKVEDKKAEDSEVPDPINITVERVDQNQGGPQPSSMSNANQAFTPNWDFSSTLSAFPISLQSFGFNWAEHFNAISSQYYNHIVNSVPFPGQVQPFNPTPFGRRIFGVNPSMVGGHPPFRVYSCPMENCKENFDSRRAMYKHQRETGHHTWSHNCGKCGQVFRTEGFKRMHSSNACERNLSKFKIAKPNEPKPRTKPE</sequence>
<organism evidence="4 5">
    <name type="scientific">Drosophila erecta</name>
    <name type="common">Fruit fly</name>
    <dbReference type="NCBI Taxonomy" id="7220"/>
    <lineage>
        <taxon>Eukaryota</taxon>
        <taxon>Metazoa</taxon>
        <taxon>Ecdysozoa</taxon>
        <taxon>Arthropoda</taxon>
        <taxon>Hexapoda</taxon>
        <taxon>Insecta</taxon>
        <taxon>Pterygota</taxon>
        <taxon>Neoptera</taxon>
        <taxon>Endopterygota</taxon>
        <taxon>Diptera</taxon>
        <taxon>Brachycera</taxon>
        <taxon>Muscomorpha</taxon>
        <taxon>Ephydroidea</taxon>
        <taxon>Drosophilidae</taxon>
        <taxon>Drosophila</taxon>
        <taxon>Sophophora</taxon>
    </lineage>
</organism>
<name>B3NYA9_DROER</name>
<protein>
    <recommendedName>
        <fullName evidence="3">C2H2-type domain-containing protein</fullName>
    </recommendedName>
</protein>